<feature type="region of interest" description="Disordered" evidence="1">
    <location>
        <begin position="298"/>
        <end position="317"/>
    </location>
</feature>
<organism evidence="2 3">
    <name type="scientific">Petrolisthes cinctipes</name>
    <name type="common">Flat porcelain crab</name>
    <dbReference type="NCBI Taxonomy" id="88211"/>
    <lineage>
        <taxon>Eukaryota</taxon>
        <taxon>Metazoa</taxon>
        <taxon>Ecdysozoa</taxon>
        <taxon>Arthropoda</taxon>
        <taxon>Crustacea</taxon>
        <taxon>Multicrustacea</taxon>
        <taxon>Malacostraca</taxon>
        <taxon>Eumalacostraca</taxon>
        <taxon>Eucarida</taxon>
        <taxon>Decapoda</taxon>
        <taxon>Pleocyemata</taxon>
        <taxon>Anomura</taxon>
        <taxon>Galatheoidea</taxon>
        <taxon>Porcellanidae</taxon>
        <taxon>Petrolisthes</taxon>
    </lineage>
</organism>
<name>A0AAE1GCA2_PETCI</name>
<dbReference type="PANTHER" id="PTHR28450:SF1">
    <property type="entry name" value="FANCONI ANEMIA GROUP B PROTEIN"/>
    <property type="match status" value="1"/>
</dbReference>
<proteinExistence type="predicted"/>
<dbReference type="GO" id="GO:0043240">
    <property type="term" value="C:Fanconi anaemia nuclear complex"/>
    <property type="evidence" value="ECO:0007669"/>
    <property type="project" value="InterPro"/>
</dbReference>
<dbReference type="GO" id="GO:1905168">
    <property type="term" value="P:positive regulation of double-strand break repair via homologous recombination"/>
    <property type="evidence" value="ECO:0007669"/>
    <property type="project" value="TreeGrafter"/>
</dbReference>
<sequence>MECVKYSIEEDVPPTMASVTTASTAFYTLPHILQSQDEMKRHTLLATEQGNLVEVVEGGDILRSTRLTSGGVTKLVVHHEFEPQQLYVVVLFGTNRMAILSYSNLKVLHERDCITDVSSEDVQATGAPQLLLTSLAGDVETIPSVRLLTLSNRVEVNEGEEGKREAVEALAKRLKSGMKQAQQLRGQRLAKESYIQRSLVTLQSQLAGRQDTGGTSLMAAISLPDEEREAPPPPKPPSQPPLRVLNVRHKMVHNKWVIGVNVVNEADRCVIHNLQLVLRAAGATKSLTYSSCALKTVRRSSTRPRPHQPTTSAGTQGQIQVTIEALDPPVLRPGKRTCVLATCELPSFEMGSSVTCSGLVTYTCRSLRIQATQALVPGEREDEEKSEVVMQASVGDVELRADELEEHQVALDHNPVSGGVSFSCVALVAGSHTSKISLSTLNSPLTDFIARIKDRHSLIKVYGASDFYCLYPSQPHPLRHAAFTLYLPDAHRANLTLYTKDEKQALLVIQSLLVALPCDTTVQPATDNQTGGEDAEKLRHKLLRKMNEVVSHVVEGCETRLKEQRTKKRKKEVGDVKVLFDASKRESDNPRDRRLARQLEANQRAAEFTREQEELEMREGEVVLEAEEYRAWRHQLHDIQLGMDKLYTNYLTLNFST</sequence>
<evidence type="ECO:0000313" key="3">
    <source>
        <dbReference type="Proteomes" id="UP001286313"/>
    </source>
</evidence>
<dbReference type="AlphaFoldDB" id="A0AAE1GCA2"/>
<dbReference type="GO" id="GO:1990414">
    <property type="term" value="P:replication-born double-strand break repair via sister chromatid exchange"/>
    <property type="evidence" value="ECO:0007669"/>
    <property type="project" value="TreeGrafter"/>
</dbReference>
<dbReference type="PANTHER" id="PTHR28450">
    <property type="entry name" value="FANCONI ANEMIA GROUP B PROTEIN"/>
    <property type="match status" value="1"/>
</dbReference>
<keyword evidence="3" id="KW-1185">Reference proteome</keyword>
<comment type="caution">
    <text evidence="2">The sequence shown here is derived from an EMBL/GenBank/DDBJ whole genome shotgun (WGS) entry which is preliminary data.</text>
</comment>
<evidence type="ECO:0000256" key="1">
    <source>
        <dbReference type="SAM" id="MobiDB-lite"/>
    </source>
</evidence>
<feature type="compositionally biased region" description="Polar residues" evidence="1">
    <location>
        <begin position="308"/>
        <end position="317"/>
    </location>
</feature>
<dbReference type="GO" id="GO:2000042">
    <property type="term" value="P:negative regulation of double-strand break repair via homologous recombination"/>
    <property type="evidence" value="ECO:0007669"/>
    <property type="project" value="TreeGrafter"/>
</dbReference>
<reference evidence="2" key="1">
    <citation type="submission" date="2023-10" db="EMBL/GenBank/DDBJ databases">
        <title>Genome assemblies of two species of porcelain crab, Petrolisthes cinctipes and Petrolisthes manimaculis (Anomura: Porcellanidae).</title>
        <authorList>
            <person name="Angst P."/>
        </authorList>
    </citation>
    <scope>NUCLEOTIDE SEQUENCE</scope>
    <source>
        <strain evidence="2">PB745_01</strain>
        <tissue evidence="2">Gill</tissue>
    </source>
</reference>
<protein>
    <submittedName>
        <fullName evidence="2">Uncharacterized protein</fullName>
    </submittedName>
</protein>
<evidence type="ECO:0000313" key="2">
    <source>
        <dbReference type="EMBL" id="KAK3890443.1"/>
    </source>
</evidence>
<dbReference type="EMBL" id="JAWQEG010000418">
    <property type="protein sequence ID" value="KAK3890443.1"/>
    <property type="molecule type" value="Genomic_DNA"/>
</dbReference>
<accession>A0AAE1GCA2</accession>
<gene>
    <name evidence="2" type="ORF">Pcinc_005600</name>
</gene>
<dbReference type="Proteomes" id="UP001286313">
    <property type="component" value="Unassembled WGS sequence"/>
</dbReference>
<dbReference type="GO" id="GO:0036297">
    <property type="term" value="P:interstrand cross-link repair"/>
    <property type="evidence" value="ECO:0007669"/>
    <property type="project" value="InterPro"/>
</dbReference>
<dbReference type="InterPro" id="IPR033333">
    <property type="entry name" value="FANCB"/>
</dbReference>